<dbReference type="GO" id="GO:0016746">
    <property type="term" value="F:acyltransferase activity"/>
    <property type="evidence" value="ECO:0007669"/>
    <property type="project" value="UniProtKB-KW"/>
</dbReference>
<evidence type="ECO:0000259" key="14">
    <source>
        <dbReference type="PROSITE" id="PS50968"/>
    </source>
</evidence>
<dbReference type="Gene3D" id="3.50.50.60">
    <property type="entry name" value="FAD/NAD(P)-binding domain"/>
    <property type="match status" value="2"/>
</dbReference>
<evidence type="ECO:0000256" key="9">
    <source>
        <dbReference type="ARBA" id="ARBA00023027"/>
    </source>
</evidence>
<dbReference type="InterPro" id="IPR000089">
    <property type="entry name" value="Biotin_lipoyl"/>
</dbReference>
<reference evidence="17" key="1">
    <citation type="submission" date="2016-10" db="EMBL/GenBank/DDBJ databases">
        <authorList>
            <person name="Varghese N."/>
        </authorList>
    </citation>
    <scope>NUCLEOTIDE SEQUENCE [LARGE SCALE GENOMIC DNA]</scope>
    <source>
        <strain evidence="17">HL 19</strain>
    </source>
</reference>
<keyword evidence="6 12" id="KW-0450">Lipoyl</keyword>
<dbReference type="Pfam" id="PF07992">
    <property type="entry name" value="Pyr_redox_2"/>
    <property type="match status" value="1"/>
</dbReference>
<dbReference type="AlphaFoldDB" id="A0A0N8PMT1"/>
<dbReference type="EC" id="2.3.1.-" evidence="12"/>
<keyword evidence="17" id="KW-1185">Reference proteome</keyword>
<feature type="region of interest" description="Disordered" evidence="13">
    <location>
        <begin position="84"/>
        <end position="146"/>
    </location>
</feature>
<feature type="compositionally biased region" description="Low complexity" evidence="13">
    <location>
        <begin position="112"/>
        <end position="133"/>
    </location>
</feature>
<dbReference type="Proteomes" id="UP000183104">
    <property type="component" value="Unassembled WGS sequence"/>
</dbReference>
<dbReference type="Pfam" id="PF00364">
    <property type="entry name" value="Biotin_lipoyl"/>
    <property type="match status" value="1"/>
</dbReference>
<dbReference type="SUPFAM" id="SSF51905">
    <property type="entry name" value="FAD/NAD(P)-binding domain"/>
    <property type="match status" value="1"/>
</dbReference>
<dbReference type="SUPFAM" id="SSF52777">
    <property type="entry name" value="CoA-dependent acyltransferases"/>
    <property type="match status" value="1"/>
</dbReference>
<dbReference type="STRING" id="381306.AN478_10650"/>
<dbReference type="GO" id="GO:0050660">
    <property type="term" value="F:flavin adenine dinucleotide binding"/>
    <property type="evidence" value="ECO:0007669"/>
    <property type="project" value="TreeGrafter"/>
</dbReference>
<evidence type="ECO:0000256" key="2">
    <source>
        <dbReference type="ARBA" id="ARBA00001974"/>
    </source>
</evidence>
<dbReference type="PATRIC" id="fig|381306.5.peg.887"/>
<dbReference type="PRINTS" id="PR00411">
    <property type="entry name" value="PNDRDTASEI"/>
</dbReference>
<dbReference type="CDD" id="cd06849">
    <property type="entry name" value="lipoyl_domain"/>
    <property type="match status" value="1"/>
</dbReference>
<dbReference type="Gene3D" id="3.30.390.30">
    <property type="match status" value="1"/>
</dbReference>
<dbReference type="Pfam" id="PF00198">
    <property type="entry name" value="2-oxoacid_dh"/>
    <property type="match status" value="1"/>
</dbReference>
<evidence type="ECO:0000256" key="6">
    <source>
        <dbReference type="ARBA" id="ARBA00022823"/>
    </source>
</evidence>
<evidence type="ECO:0000256" key="7">
    <source>
        <dbReference type="ARBA" id="ARBA00022827"/>
    </source>
</evidence>
<dbReference type="PRINTS" id="PR00368">
    <property type="entry name" value="FADPNR"/>
</dbReference>
<dbReference type="Pfam" id="PF02852">
    <property type="entry name" value="Pyr_redox_dim"/>
    <property type="match status" value="1"/>
</dbReference>
<dbReference type="InterPro" id="IPR016156">
    <property type="entry name" value="FAD/NAD-linked_Rdtase_dimer_sf"/>
</dbReference>
<dbReference type="PROSITE" id="PS00189">
    <property type="entry name" value="LIPOYL"/>
    <property type="match status" value="1"/>
</dbReference>
<keyword evidence="10" id="KW-1015">Disulfide bond</keyword>
<dbReference type="InterPro" id="IPR023213">
    <property type="entry name" value="CAT-like_dom_sf"/>
</dbReference>
<dbReference type="InterPro" id="IPR012999">
    <property type="entry name" value="Pyr_OxRdtase_I_AS"/>
</dbReference>
<dbReference type="Pfam" id="PF02817">
    <property type="entry name" value="E3_binding"/>
    <property type="match status" value="1"/>
</dbReference>
<dbReference type="OrthoDB" id="9800167at2"/>
<comment type="cofactor">
    <cofactor evidence="2">
        <name>FAD</name>
        <dbReference type="ChEBI" id="CHEBI:57692"/>
    </cofactor>
</comment>
<dbReference type="PROSITE" id="PS51826">
    <property type="entry name" value="PSBD"/>
    <property type="match status" value="1"/>
</dbReference>
<evidence type="ECO:0000256" key="10">
    <source>
        <dbReference type="ARBA" id="ARBA00023157"/>
    </source>
</evidence>
<keyword evidence="9" id="KW-0520">NAD</keyword>
<dbReference type="EMBL" id="FMUN01000002">
    <property type="protein sequence ID" value="SCX97602.1"/>
    <property type="molecule type" value="Genomic_DNA"/>
</dbReference>
<evidence type="ECO:0000313" key="17">
    <source>
        <dbReference type="Proteomes" id="UP000183104"/>
    </source>
</evidence>
<evidence type="ECO:0000313" key="16">
    <source>
        <dbReference type="EMBL" id="SCX97602.1"/>
    </source>
</evidence>
<keyword evidence="7" id="KW-0274">FAD</keyword>
<feature type="compositionally biased region" description="Low complexity" evidence="13">
    <location>
        <begin position="181"/>
        <end position="196"/>
    </location>
</feature>
<dbReference type="InterPro" id="IPR004099">
    <property type="entry name" value="Pyr_nucl-diS_OxRdtase_dimer"/>
</dbReference>
<feature type="domain" description="Lipoyl-binding" evidence="14">
    <location>
        <begin position="4"/>
        <end position="79"/>
    </location>
</feature>
<evidence type="ECO:0000256" key="11">
    <source>
        <dbReference type="ARBA" id="ARBA00023284"/>
    </source>
</evidence>
<evidence type="ECO:0000256" key="13">
    <source>
        <dbReference type="SAM" id="MobiDB-lite"/>
    </source>
</evidence>
<dbReference type="PANTHER" id="PTHR22912">
    <property type="entry name" value="DISULFIDE OXIDOREDUCTASE"/>
    <property type="match status" value="1"/>
</dbReference>
<dbReference type="RefSeq" id="WP_054966588.1">
    <property type="nucleotide sequence ID" value="NZ_FMUN01000002.1"/>
</dbReference>
<dbReference type="PROSITE" id="PS50968">
    <property type="entry name" value="BIOTINYL_LIPOYL"/>
    <property type="match status" value="1"/>
</dbReference>
<evidence type="ECO:0000256" key="12">
    <source>
        <dbReference type="RuleBase" id="RU003423"/>
    </source>
</evidence>
<name>A0A0N8PMT1_9GAMM</name>
<feature type="region of interest" description="Disordered" evidence="13">
    <location>
        <begin position="181"/>
        <end position="201"/>
    </location>
</feature>
<feature type="domain" description="Peripheral subunit-binding (PSBD)" evidence="15">
    <location>
        <begin position="143"/>
        <end position="180"/>
    </location>
</feature>
<evidence type="ECO:0000256" key="1">
    <source>
        <dbReference type="ARBA" id="ARBA00001938"/>
    </source>
</evidence>
<keyword evidence="11" id="KW-0676">Redox-active center</keyword>
<dbReference type="InterPro" id="IPR003016">
    <property type="entry name" value="2-oxoA_DH_lipoyl-BS"/>
</dbReference>
<dbReference type="FunFam" id="3.30.390.30:FF:000001">
    <property type="entry name" value="Dihydrolipoyl dehydrogenase"/>
    <property type="match status" value="1"/>
</dbReference>
<evidence type="ECO:0000256" key="8">
    <source>
        <dbReference type="ARBA" id="ARBA00023002"/>
    </source>
</evidence>
<dbReference type="InterPro" id="IPR023753">
    <property type="entry name" value="FAD/NAD-binding_dom"/>
</dbReference>
<keyword evidence="12" id="KW-0012">Acyltransferase</keyword>
<dbReference type="PROSITE" id="PS00076">
    <property type="entry name" value="PYRIDINE_REDOX_1"/>
    <property type="match status" value="1"/>
</dbReference>
<dbReference type="InterPro" id="IPR004167">
    <property type="entry name" value="PSBD"/>
</dbReference>
<accession>A0A0N8PMT1</accession>
<comment type="similarity">
    <text evidence="3 12">Belongs to the 2-oxoacid dehydrogenase family.</text>
</comment>
<keyword evidence="5" id="KW-0285">Flavoprotein</keyword>
<dbReference type="Gene3D" id="2.40.50.100">
    <property type="match status" value="1"/>
</dbReference>
<evidence type="ECO:0000259" key="15">
    <source>
        <dbReference type="PROSITE" id="PS51826"/>
    </source>
</evidence>
<dbReference type="GO" id="GO:0004148">
    <property type="term" value="F:dihydrolipoyl dehydrogenase (NADH) activity"/>
    <property type="evidence" value="ECO:0007669"/>
    <property type="project" value="TreeGrafter"/>
</dbReference>
<keyword evidence="12" id="KW-0808">Transferase</keyword>
<evidence type="ECO:0000256" key="4">
    <source>
        <dbReference type="ARBA" id="ARBA00007532"/>
    </source>
</evidence>
<dbReference type="Gene3D" id="3.30.559.10">
    <property type="entry name" value="Chloramphenicol acetyltransferase-like domain"/>
    <property type="match status" value="1"/>
</dbReference>
<dbReference type="InterPro" id="IPR001078">
    <property type="entry name" value="2-oxoacid_DH_actylTfrase"/>
</dbReference>
<sequence>MASSYTIKMPQLSDTMTEGVLVEWEKQPGDHVARGDVVAQVETDKAIMDVEVFREGYLSGPIAPVDATVPVGDPLAYLVESPEEVVHEEAEGGAPAAQAEESAPAGEEKPAEPQTPATEQPAAEAPQQAAGPQAPAPRPKGKKATPYSRVLARLLGVDLERLTGTGPEGEITAKDVEAAAPAGAAAGGEPASGAVAPRRSIPGHERDMTSLERAVAHNMQDALTMPLFRVSMHAHPERLQQAAKSMGISFTILLARACGEAIKQHPAMNNAYQFGDKIVERSNVDVGIAVEADKGGLVVPVLRDVNNRELSDLATGWKDLVSRARQRRLTPAEYEHPTFMLSNLGMFGVEHFDAIPVPGASGILAVGSVTEQGMGLTLSCDHRVINGADAARYLGDLKALIENPDAWLEGGFPLIPEGDWDVEVAVIGGGTGGEDAARELAENGHKVALINDGELPGGECLWRGCIPSKAWRASANRLRDREGDSLLGVEGTDQGTLNWNALEEHRKNVLQTRGEMAYKADKGLKIDYRQGRGRLTGDHSLAYTDADGNEQELTFGAAIIATGAPPFVPPIPGADKEGVETSNSIWYLPEPPKRLAVIGAGAIGLEMAQIFRDFGAEVTTFEVQDRVLPEVEGEVAKTLTQVLEGEERLTLHLGAKVDQIDGAVGDMTVHYTDAEGNAGTVQVDRVLVATGKRPNFEGFGLEAAGVETDNGFIKVDDRCRTSVPHIFAVGDVIPGLMLAHTAATQGRVAASNLLGERARYDQALDCGVIFTRPEAAFAGLTEEQAKEAGYDPVAAKTLVKIDAMAMIEGEEDGLIKMVVDKTTHRILGVHILADHADNLIGEAVMMVSGRMTVEQVAEAIHPHPTQTEMFGDLARRLLSRLKRAAKKKAKS</sequence>
<dbReference type="InterPro" id="IPR036188">
    <property type="entry name" value="FAD/NAD-bd_sf"/>
</dbReference>
<comment type="similarity">
    <text evidence="4">Belongs to the class-I pyridine nucleotide-disulfide oxidoreductase family.</text>
</comment>
<organism evidence="16 17">
    <name type="scientific">Thiohalorhabdus denitrificans</name>
    <dbReference type="NCBI Taxonomy" id="381306"/>
    <lineage>
        <taxon>Bacteria</taxon>
        <taxon>Pseudomonadati</taxon>
        <taxon>Pseudomonadota</taxon>
        <taxon>Gammaproteobacteria</taxon>
        <taxon>Thiohalorhabdales</taxon>
        <taxon>Thiohalorhabdaceae</taxon>
        <taxon>Thiohalorhabdus</taxon>
    </lineage>
</organism>
<dbReference type="InterPro" id="IPR011053">
    <property type="entry name" value="Single_hybrid_motif"/>
</dbReference>
<dbReference type="GO" id="GO:0045252">
    <property type="term" value="C:oxoglutarate dehydrogenase complex"/>
    <property type="evidence" value="ECO:0007669"/>
    <property type="project" value="TreeGrafter"/>
</dbReference>
<dbReference type="InterPro" id="IPR050151">
    <property type="entry name" value="Class-I_Pyr_Nuc-Dis_Oxidored"/>
</dbReference>
<dbReference type="InterPro" id="IPR036625">
    <property type="entry name" value="E3-bd_dom_sf"/>
</dbReference>
<evidence type="ECO:0000256" key="5">
    <source>
        <dbReference type="ARBA" id="ARBA00022630"/>
    </source>
</evidence>
<dbReference type="SUPFAM" id="SSF55424">
    <property type="entry name" value="FAD/NAD-linked reductases, dimerisation (C-terminal) domain"/>
    <property type="match status" value="1"/>
</dbReference>
<proteinExistence type="inferred from homology"/>
<gene>
    <name evidence="16" type="ORF">SAMN05661077_0904</name>
</gene>
<keyword evidence="8" id="KW-0560">Oxidoreductase</keyword>
<dbReference type="SUPFAM" id="SSF51230">
    <property type="entry name" value="Single hybrid motif"/>
    <property type="match status" value="1"/>
</dbReference>
<evidence type="ECO:0000256" key="3">
    <source>
        <dbReference type="ARBA" id="ARBA00007317"/>
    </source>
</evidence>
<dbReference type="GO" id="GO:0006103">
    <property type="term" value="P:2-oxoglutarate metabolic process"/>
    <property type="evidence" value="ECO:0007669"/>
    <property type="project" value="TreeGrafter"/>
</dbReference>
<dbReference type="SUPFAM" id="SSF47005">
    <property type="entry name" value="Peripheral subunit-binding domain of 2-oxo acid dehydrogenase complex"/>
    <property type="match status" value="1"/>
</dbReference>
<feature type="compositionally biased region" description="Low complexity" evidence="13">
    <location>
        <begin position="92"/>
        <end position="105"/>
    </location>
</feature>
<protein>
    <recommendedName>
        <fullName evidence="12">Dihydrolipoamide acetyltransferase component of pyruvate dehydrogenase complex</fullName>
        <ecNumber evidence="12">2.3.1.-</ecNumber>
    </recommendedName>
</protein>
<comment type="cofactor">
    <cofactor evidence="1 12">
        <name>(R)-lipoate</name>
        <dbReference type="ChEBI" id="CHEBI:83088"/>
    </cofactor>
</comment>
<dbReference type="PANTHER" id="PTHR22912:SF151">
    <property type="entry name" value="DIHYDROLIPOYL DEHYDROGENASE, MITOCHONDRIAL"/>
    <property type="match status" value="1"/>
</dbReference>
<dbReference type="Gene3D" id="4.10.320.10">
    <property type="entry name" value="E3-binding domain"/>
    <property type="match status" value="1"/>
</dbReference>